<dbReference type="EMBL" id="JACEIK010002153">
    <property type="protein sequence ID" value="MCD9559450.1"/>
    <property type="molecule type" value="Genomic_DNA"/>
</dbReference>
<reference evidence="1 2" key="1">
    <citation type="journal article" date="2021" name="BMC Genomics">
        <title>Datura genome reveals duplications of psychoactive alkaloid biosynthetic genes and high mutation rate following tissue culture.</title>
        <authorList>
            <person name="Rajewski A."/>
            <person name="Carter-House D."/>
            <person name="Stajich J."/>
            <person name="Litt A."/>
        </authorList>
    </citation>
    <scope>NUCLEOTIDE SEQUENCE [LARGE SCALE GENOMIC DNA]</scope>
    <source>
        <strain evidence="1">AR-01</strain>
    </source>
</reference>
<comment type="caution">
    <text evidence="1">The sequence shown here is derived from an EMBL/GenBank/DDBJ whole genome shotgun (WGS) entry which is preliminary data.</text>
</comment>
<keyword evidence="2" id="KW-1185">Reference proteome</keyword>
<proteinExistence type="predicted"/>
<protein>
    <submittedName>
        <fullName evidence="1">Uncharacterized protein</fullName>
    </submittedName>
</protein>
<dbReference type="Proteomes" id="UP000823775">
    <property type="component" value="Unassembled WGS sequence"/>
</dbReference>
<organism evidence="1 2">
    <name type="scientific">Datura stramonium</name>
    <name type="common">Jimsonweed</name>
    <name type="synonym">Common thornapple</name>
    <dbReference type="NCBI Taxonomy" id="4076"/>
    <lineage>
        <taxon>Eukaryota</taxon>
        <taxon>Viridiplantae</taxon>
        <taxon>Streptophyta</taxon>
        <taxon>Embryophyta</taxon>
        <taxon>Tracheophyta</taxon>
        <taxon>Spermatophyta</taxon>
        <taxon>Magnoliopsida</taxon>
        <taxon>eudicotyledons</taxon>
        <taxon>Gunneridae</taxon>
        <taxon>Pentapetalae</taxon>
        <taxon>asterids</taxon>
        <taxon>lamiids</taxon>
        <taxon>Solanales</taxon>
        <taxon>Solanaceae</taxon>
        <taxon>Solanoideae</taxon>
        <taxon>Datureae</taxon>
        <taxon>Datura</taxon>
    </lineage>
</organism>
<gene>
    <name evidence="1" type="ORF">HAX54_017409</name>
</gene>
<accession>A0ABS8ULD7</accession>
<evidence type="ECO:0000313" key="1">
    <source>
        <dbReference type="EMBL" id="MCD9559450.1"/>
    </source>
</evidence>
<evidence type="ECO:0000313" key="2">
    <source>
        <dbReference type="Proteomes" id="UP000823775"/>
    </source>
</evidence>
<sequence length="198" mass="23237">MIIYSDKQQEESTTVWPEKDTVRSLIESYKELSDDRRLRTHDLLFYFRDLARKVEMESSKSRKRNHEAKYPTWDQLYDNLSADQLKQLAALLGPKIDLIKQRMEFLKGRQTISLEDMSYVGKQATQQPCVMQSLVRKSSLQLQIIEQQPMNFPEMSTGPVTELVPFENQLGVQGMMRVRMLMLIINFLLNQSAILCQW</sequence>
<name>A0ABS8ULD7_DATST</name>